<dbReference type="Gene3D" id="3.40.50.300">
    <property type="entry name" value="P-loop containing nucleotide triphosphate hydrolases"/>
    <property type="match status" value="1"/>
</dbReference>
<dbReference type="PANTHER" id="PTHR10887:SF517">
    <property type="entry name" value="RNA HELICASE NONSENSE MRNA REDUCING FACTOR"/>
    <property type="match status" value="1"/>
</dbReference>
<dbReference type="Pfam" id="PF13086">
    <property type="entry name" value="AAA_11"/>
    <property type="match status" value="1"/>
</dbReference>
<accession>A0A6A0AJ78</accession>
<dbReference type="InterPro" id="IPR045055">
    <property type="entry name" value="DNA2/NAM7-like"/>
</dbReference>
<feature type="domain" description="DNA2/NAM7 helicase-like C-terminal" evidence="3">
    <location>
        <begin position="141"/>
        <end position="179"/>
    </location>
</feature>
<protein>
    <submittedName>
        <fullName evidence="4">IGHMBP2 family helicase</fullName>
    </submittedName>
</protein>
<sequence>MKNHPTFPELQQLVDQIVRISRQLSELRGSTWSAVQGEEFVKELRAEKRALQVDINDLRHSMKKDIVMGAQVVCSTCIGAGSPDLKGFSFPLLVLDEGSQASEPEALVPIMKGTHQVIIVGDHKQLPPTVMSEKALAKGLGVSLFERLTEAGVPSTLLGVQYRAHPLLFEFPSARFYAG</sequence>
<dbReference type="GO" id="GO:0005737">
    <property type="term" value="C:cytoplasm"/>
    <property type="evidence" value="ECO:0007669"/>
    <property type="project" value="TreeGrafter"/>
</dbReference>
<feature type="non-terminal residue" evidence="4">
    <location>
        <position position="179"/>
    </location>
</feature>
<evidence type="ECO:0000259" key="3">
    <source>
        <dbReference type="Pfam" id="PF13087"/>
    </source>
</evidence>
<dbReference type="Pfam" id="PF13087">
    <property type="entry name" value="AAA_12"/>
    <property type="match status" value="1"/>
</dbReference>
<keyword evidence="4" id="KW-0378">Hydrolase</keyword>
<dbReference type="PANTHER" id="PTHR10887">
    <property type="entry name" value="DNA2/NAM7 HELICASE FAMILY"/>
    <property type="match status" value="1"/>
</dbReference>
<dbReference type="GO" id="GO:0000184">
    <property type="term" value="P:nuclear-transcribed mRNA catabolic process, nonsense-mediated decay"/>
    <property type="evidence" value="ECO:0007669"/>
    <property type="project" value="TreeGrafter"/>
</dbReference>
<reference evidence="4 5" key="1">
    <citation type="submission" date="2020-02" db="EMBL/GenBank/DDBJ databases">
        <title>Draft genome sequence of Haematococcus lacustris strain NIES-144.</title>
        <authorList>
            <person name="Morimoto D."/>
            <person name="Nakagawa S."/>
            <person name="Yoshida T."/>
            <person name="Sawayama S."/>
        </authorList>
    </citation>
    <scope>NUCLEOTIDE SEQUENCE [LARGE SCALE GENOMIC DNA]</scope>
    <source>
        <strain evidence="4 5">NIES-144</strain>
    </source>
</reference>
<keyword evidence="4" id="KW-0547">Nucleotide-binding</keyword>
<dbReference type="EMBL" id="BLLF01007500">
    <property type="protein sequence ID" value="GFH32979.1"/>
    <property type="molecule type" value="Genomic_DNA"/>
</dbReference>
<dbReference type="InterPro" id="IPR027417">
    <property type="entry name" value="P-loop_NTPase"/>
</dbReference>
<feature type="coiled-coil region" evidence="1">
    <location>
        <begin position="10"/>
        <end position="61"/>
    </location>
</feature>
<keyword evidence="4" id="KW-0067">ATP-binding</keyword>
<evidence type="ECO:0000259" key="2">
    <source>
        <dbReference type="Pfam" id="PF13086"/>
    </source>
</evidence>
<keyword evidence="5" id="KW-1185">Reference proteome</keyword>
<dbReference type="Proteomes" id="UP000485058">
    <property type="component" value="Unassembled WGS sequence"/>
</dbReference>
<dbReference type="GO" id="GO:0003724">
    <property type="term" value="F:RNA helicase activity"/>
    <property type="evidence" value="ECO:0007669"/>
    <property type="project" value="TreeGrafter"/>
</dbReference>
<organism evidence="4 5">
    <name type="scientific">Haematococcus lacustris</name>
    <name type="common">Green alga</name>
    <name type="synonym">Haematococcus pluvialis</name>
    <dbReference type="NCBI Taxonomy" id="44745"/>
    <lineage>
        <taxon>Eukaryota</taxon>
        <taxon>Viridiplantae</taxon>
        <taxon>Chlorophyta</taxon>
        <taxon>core chlorophytes</taxon>
        <taxon>Chlorophyceae</taxon>
        <taxon>CS clade</taxon>
        <taxon>Chlamydomonadales</taxon>
        <taxon>Haematococcaceae</taxon>
        <taxon>Haematococcus</taxon>
    </lineage>
</organism>
<dbReference type="InterPro" id="IPR041677">
    <property type="entry name" value="DNA2/NAM7_AAA_11"/>
</dbReference>
<proteinExistence type="predicted"/>
<keyword evidence="4" id="KW-0347">Helicase</keyword>
<evidence type="ECO:0000313" key="5">
    <source>
        <dbReference type="Proteomes" id="UP000485058"/>
    </source>
</evidence>
<gene>
    <name evidence="4" type="ORF">HaLaN_32286</name>
</gene>
<dbReference type="InterPro" id="IPR041679">
    <property type="entry name" value="DNA2/NAM7-like_C"/>
</dbReference>
<comment type="caution">
    <text evidence="4">The sequence shown here is derived from an EMBL/GenBank/DDBJ whole genome shotgun (WGS) entry which is preliminary data.</text>
</comment>
<feature type="non-terminal residue" evidence="4">
    <location>
        <position position="1"/>
    </location>
</feature>
<dbReference type="AlphaFoldDB" id="A0A6A0AJ78"/>
<evidence type="ECO:0000313" key="4">
    <source>
        <dbReference type="EMBL" id="GFH32979.1"/>
    </source>
</evidence>
<feature type="domain" description="DNA2/NAM7 helicase helicase" evidence="2">
    <location>
        <begin position="34"/>
        <end position="133"/>
    </location>
</feature>
<evidence type="ECO:0000256" key="1">
    <source>
        <dbReference type="SAM" id="Coils"/>
    </source>
</evidence>
<dbReference type="SUPFAM" id="SSF52540">
    <property type="entry name" value="P-loop containing nucleoside triphosphate hydrolases"/>
    <property type="match status" value="1"/>
</dbReference>
<name>A0A6A0AJ78_HAELA</name>
<keyword evidence="1" id="KW-0175">Coiled coil</keyword>